<dbReference type="SMART" id="SM00547">
    <property type="entry name" value="ZnF_RBZ"/>
    <property type="match status" value="1"/>
</dbReference>
<feature type="domain" description="RanBP2-type" evidence="10">
    <location>
        <begin position="399"/>
        <end position="430"/>
    </location>
</feature>
<feature type="compositionally biased region" description="Basic and acidic residues" evidence="8">
    <location>
        <begin position="564"/>
        <end position="573"/>
    </location>
</feature>
<dbReference type="PANTHER" id="PTHR23238">
    <property type="entry name" value="RNA BINDING PROTEIN"/>
    <property type="match status" value="1"/>
</dbReference>
<feature type="transmembrane region" description="Helical" evidence="9">
    <location>
        <begin position="165"/>
        <end position="185"/>
    </location>
</feature>
<comment type="caution">
    <text evidence="11">The sequence shown here is derived from an EMBL/GenBank/DDBJ whole genome shotgun (WGS) entry which is preliminary data.</text>
</comment>
<keyword evidence="9" id="KW-0812">Transmembrane</keyword>
<feature type="compositionally biased region" description="Basic and acidic residues" evidence="8">
    <location>
        <begin position="471"/>
        <end position="482"/>
    </location>
</feature>
<dbReference type="InterPro" id="IPR034870">
    <property type="entry name" value="TET_fam"/>
</dbReference>
<dbReference type="InterPro" id="IPR036443">
    <property type="entry name" value="Znf_RanBP2_sf"/>
</dbReference>
<comment type="subcellular location">
    <subcellularLocation>
        <location evidence="1">Nucleus</location>
    </subcellularLocation>
</comment>
<keyword evidence="6" id="KW-0539">Nucleus</keyword>
<dbReference type="FunFam" id="4.10.1060.10:FF:000017">
    <property type="entry name" value="FUS RNA-binding protein"/>
    <property type="match status" value="1"/>
</dbReference>
<dbReference type="GO" id="GO:0005634">
    <property type="term" value="C:nucleus"/>
    <property type="evidence" value="ECO:0007669"/>
    <property type="project" value="UniProtKB-SubCell"/>
</dbReference>
<dbReference type="InterPro" id="IPR001876">
    <property type="entry name" value="Znf_RanBP2"/>
</dbReference>
<dbReference type="GO" id="GO:0003723">
    <property type="term" value="F:RNA binding"/>
    <property type="evidence" value="ECO:0007669"/>
    <property type="project" value="UniProtKB-KW"/>
</dbReference>
<accession>A0AAD6LBX4</accession>
<evidence type="ECO:0000313" key="12">
    <source>
        <dbReference type="Proteomes" id="UP001164929"/>
    </source>
</evidence>
<gene>
    <name evidence="11" type="ORF">NC653_039740</name>
</gene>
<dbReference type="PROSITE" id="PS01358">
    <property type="entry name" value="ZF_RANBP2_1"/>
    <property type="match status" value="1"/>
</dbReference>
<feature type="compositionally biased region" description="Gly residues" evidence="8">
    <location>
        <begin position="374"/>
        <end position="383"/>
    </location>
</feature>
<keyword evidence="3 7" id="KW-0863">Zinc-finger</keyword>
<evidence type="ECO:0000256" key="2">
    <source>
        <dbReference type="ARBA" id="ARBA00022723"/>
    </source>
</evidence>
<dbReference type="GO" id="GO:0006355">
    <property type="term" value="P:regulation of DNA-templated transcription"/>
    <property type="evidence" value="ECO:0007669"/>
    <property type="project" value="InterPro"/>
</dbReference>
<keyword evidence="9" id="KW-0472">Membrane</keyword>
<organism evidence="11 12">
    <name type="scientific">Populus alba x Populus x berolinensis</name>
    <dbReference type="NCBI Taxonomy" id="444605"/>
    <lineage>
        <taxon>Eukaryota</taxon>
        <taxon>Viridiplantae</taxon>
        <taxon>Streptophyta</taxon>
        <taxon>Embryophyta</taxon>
        <taxon>Tracheophyta</taxon>
        <taxon>Spermatophyta</taxon>
        <taxon>Magnoliopsida</taxon>
        <taxon>eudicotyledons</taxon>
        <taxon>Gunneridae</taxon>
        <taxon>Pentapetalae</taxon>
        <taxon>rosids</taxon>
        <taxon>fabids</taxon>
        <taxon>Malpighiales</taxon>
        <taxon>Salicaceae</taxon>
        <taxon>Saliceae</taxon>
        <taxon>Populus</taxon>
    </lineage>
</organism>
<name>A0AAD6LBX4_9ROSI</name>
<feature type="transmembrane region" description="Helical" evidence="9">
    <location>
        <begin position="219"/>
        <end position="235"/>
    </location>
</feature>
<sequence>MLSLWIYYHMSVELQVNFAVVCYSLPTLTWSQGRHVGVSALLDHDPWGFGSCIMASIFMGNATIIILSGMGTFECCVILLESHFCVRAGMLGNYVLWFGIASGKQILHFTRTFLSRVTEMQTLPVSGFGIPTILKCNCNLDFTWQATKRVACLGCDQVCRLCFDMWHFCSWLMGIWRWFCLFAIFKLVLNCWYLVFVICCCLMGLVWDVAAYLFKILGGLYWVLISNLVSLAVRGEYRRCILDMTKYLLSGHTCAWVMVVCVGLHISTKFHSHCYCEVKADPDKLIWCSIGHYHVNALLFHTWACSSLDFAGFFPGYRLRAGSGSPVRRKDADHRYNSDFDNSVGPYRGRDFSNRKYHGRFQDSSPPYARGRGFDGPGLGPGSHRGEGMGRNNPNVRPREGDWICTDALCGNLNFARRDFCNHCKRPRYRSGGSPRRGYPGPPPLHAPPRHFPGPSLDLSPGRTMNGYRSPPRDWARDRPRDYGSGGPPPRQGARFSDHEMRRDRSDYADDEYRGRNKFDRPMPMDWGHNDHGRDSFFHERKGFERQPPSPPLPPPSLPQRGRWGREGRDRSRSPISTTKRVHNMYMEQGWRDDRHRVGRGRMRDVY</sequence>
<dbReference type="AlphaFoldDB" id="A0AAD6LBX4"/>
<protein>
    <recommendedName>
        <fullName evidence="10">RanBP2-type domain-containing protein</fullName>
    </recommendedName>
</protein>
<evidence type="ECO:0000256" key="8">
    <source>
        <dbReference type="SAM" id="MobiDB-lite"/>
    </source>
</evidence>
<evidence type="ECO:0000256" key="5">
    <source>
        <dbReference type="ARBA" id="ARBA00022884"/>
    </source>
</evidence>
<keyword evidence="4" id="KW-0862">Zinc</keyword>
<keyword evidence="2" id="KW-0479">Metal-binding</keyword>
<feature type="region of interest" description="Disordered" evidence="8">
    <location>
        <begin position="424"/>
        <end position="582"/>
    </location>
</feature>
<evidence type="ECO:0000256" key="9">
    <source>
        <dbReference type="SAM" id="Phobius"/>
    </source>
</evidence>
<dbReference type="GO" id="GO:0008270">
    <property type="term" value="F:zinc ion binding"/>
    <property type="evidence" value="ECO:0007669"/>
    <property type="project" value="UniProtKB-KW"/>
</dbReference>
<proteinExistence type="predicted"/>
<keyword evidence="5" id="KW-0694">RNA-binding</keyword>
<evidence type="ECO:0000256" key="6">
    <source>
        <dbReference type="ARBA" id="ARBA00023242"/>
    </source>
</evidence>
<dbReference type="EMBL" id="JAQIZT010000018">
    <property type="protein sequence ID" value="KAJ6957855.1"/>
    <property type="molecule type" value="Genomic_DNA"/>
</dbReference>
<feature type="compositionally biased region" description="Basic and acidic residues" evidence="8">
    <location>
        <begin position="496"/>
        <end position="545"/>
    </location>
</feature>
<feature type="region of interest" description="Disordered" evidence="8">
    <location>
        <begin position="357"/>
        <end position="398"/>
    </location>
</feature>
<dbReference type="Gene3D" id="4.10.1060.10">
    <property type="entry name" value="Zinc finger, RanBP2-type"/>
    <property type="match status" value="1"/>
</dbReference>
<feature type="compositionally biased region" description="Low complexity" evidence="8">
    <location>
        <begin position="430"/>
        <end position="439"/>
    </location>
</feature>
<keyword evidence="9" id="KW-1133">Transmembrane helix</keyword>
<dbReference type="Proteomes" id="UP001164929">
    <property type="component" value="Chromosome 18"/>
</dbReference>
<dbReference type="SUPFAM" id="SSF90209">
    <property type="entry name" value="Ran binding protein zinc finger-like"/>
    <property type="match status" value="1"/>
</dbReference>
<evidence type="ECO:0000256" key="1">
    <source>
        <dbReference type="ARBA" id="ARBA00004123"/>
    </source>
</evidence>
<feature type="compositionally biased region" description="Pro residues" evidence="8">
    <location>
        <begin position="548"/>
        <end position="558"/>
    </location>
</feature>
<evidence type="ECO:0000313" key="11">
    <source>
        <dbReference type="EMBL" id="KAJ6957855.1"/>
    </source>
</evidence>
<evidence type="ECO:0000259" key="10">
    <source>
        <dbReference type="PROSITE" id="PS50199"/>
    </source>
</evidence>
<keyword evidence="12" id="KW-1185">Reference proteome</keyword>
<dbReference type="PROSITE" id="PS50199">
    <property type="entry name" value="ZF_RANBP2_2"/>
    <property type="match status" value="1"/>
</dbReference>
<feature type="transmembrane region" description="Helical" evidence="9">
    <location>
        <begin position="247"/>
        <end position="266"/>
    </location>
</feature>
<reference evidence="11 12" key="1">
    <citation type="journal article" date="2023" name="Mol. Ecol. Resour.">
        <title>Chromosome-level genome assembly of a triploid poplar Populus alba 'Berolinensis'.</title>
        <authorList>
            <person name="Chen S."/>
            <person name="Yu Y."/>
            <person name="Wang X."/>
            <person name="Wang S."/>
            <person name="Zhang T."/>
            <person name="Zhou Y."/>
            <person name="He R."/>
            <person name="Meng N."/>
            <person name="Wang Y."/>
            <person name="Liu W."/>
            <person name="Liu Z."/>
            <person name="Liu J."/>
            <person name="Guo Q."/>
            <person name="Huang H."/>
            <person name="Sederoff R.R."/>
            <person name="Wang G."/>
            <person name="Qu G."/>
            <person name="Chen S."/>
        </authorList>
    </citation>
    <scope>NUCLEOTIDE SEQUENCE [LARGE SCALE GENOMIC DNA]</scope>
    <source>
        <strain evidence="11">SC-2020</strain>
    </source>
</reference>
<feature type="compositionally biased region" description="Pro residues" evidence="8">
    <location>
        <begin position="440"/>
        <end position="452"/>
    </location>
</feature>
<evidence type="ECO:0000256" key="3">
    <source>
        <dbReference type="ARBA" id="ARBA00022771"/>
    </source>
</evidence>
<evidence type="ECO:0000256" key="7">
    <source>
        <dbReference type="PROSITE-ProRule" id="PRU00322"/>
    </source>
</evidence>
<evidence type="ECO:0000256" key="4">
    <source>
        <dbReference type="ARBA" id="ARBA00022833"/>
    </source>
</evidence>